<accession>A0A086PYY2</accession>
<evidence type="ECO:0000313" key="3">
    <source>
        <dbReference type="Proteomes" id="UP000028821"/>
    </source>
</evidence>
<protein>
    <submittedName>
        <fullName evidence="2">Uncharacterized protein</fullName>
    </submittedName>
</protein>
<feature type="region of interest" description="Disordered" evidence="1">
    <location>
        <begin position="54"/>
        <end position="79"/>
    </location>
</feature>
<dbReference type="EMBL" id="AEXC02002386">
    <property type="protein sequence ID" value="KFH05564.1"/>
    <property type="molecule type" value="Genomic_DNA"/>
</dbReference>
<organism evidence="2 3">
    <name type="scientific">Toxoplasma gondii MAS</name>
    <dbReference type="NCBI Taxonomy" id="943118"/>
    <lineage>
        <taxon>Eukaryota</taxon>
        <taxon>Sar</taxon>
        <taxon>Alveolata</taxon>
        <taxon>Apicomplexa</taxon>
        <taxon>Conoidasida</taxon>
        <taxon>Coccidia</taxon>
        <taxon>Eucoccidiorida</taxon>
        <taxon>Eimeriorina</taxon>
        <taxon>Sarcocystidae</taxon>
        <taxon>Toxoplasma</taxon>
    </lineage>
</organism>
<dbReference type="AlphaFoldDB" id="A0A086PYY2"/>
<proteinExistence type="predicted"/>
<comment type="caution">
    <text evidence="2">The sequence shown here is derived from an EMBL/GenBank/DDBJ whole genome shotgun (WGS) entry which is preliminary data.</text>
</comment>
<dbReference type="VEuPathDB" id="ToxoDB:TGMAS_416240"/>
<evidence type="ECO:0000313" key="2">
    <source>
        <dbReference type="EMBL" id="KFH05564.1"/>
    </source>
</evidence>
<evidence type="ECO:0000256" key="1">
    <source>
        <dbReference type="SAM" id="MobiDB-lite"/>
    </source>
</evidence>
<name>A0A086PYY2_TOXGO</name>
<reference evidence="2 3" key="1">
    <citation type="submission" date="2014-04" db="EMBL/GenBank/DDBJ databases">
        <authorList>
            <person name="Sibley D."/>
            <person name="Venepally P."/>
            <person name="Karamycheva S."/>
            <person name="Hadjithomas M."/>
            <person name="Khan A."/>
            <person name="Brunk B."/>
            <person name="Roos D."/>
            <person name="Caler E."/>
            <person name="Lorenzi H."/>
        </authorList>
    </citation>
    <scope>NUCLEOTIDE SEQUENCE [LARGE SCALE GENOMIC DNA]</scope>
    <source>
        <strain evidence="2 3">MAS</strain>
    </source>
</reference>
<gene>
    <name evidence="2" type="ORF">TGMAS_416240</name>
</gene>
<sequence>MSRLRRSLASRSGGEREGGRFLSRRLLRCADAGARNRLHLQANQGVRERRLFGVAEGPEQRSAASAGSPDDDSGGRMPVHLRRLFDRAVQRQSVGGKARLLLRGDSRRCLGPRRLRGDALRTRGPCRSAAASRDSCAHSCERRMHALLSELSVDPRNGPSGAVSR</sequence>
<dbReference type="Proteomes" id="UP000028821">
    <property type="component" value="Unassembled WGS sequence"/>
</dbReference>